<protein>
    <submittedName>
        <fullName evidence="5">Hint domain-containing protein</fullName>
    </submittedName>
</protein>
<evidence type="ECO:0000313" key="5">
    <source>
        <dbReference type="WBParaSite" id="ALUE_0001188601-mRNA-1"/>
    </source>
</evidence>
<feature type="domain" description="Hint" evidence="3">
    <location>
        <begin position="100"/>
        <end position="211"/>
    </location>
</feature>
<dbReference type="InterPro" id="IPR003587">
    <property type="entry name" value="Hint_dom_N"/>
</dbReference>
<dbReference type="InterPro" id="IPR052140">
    <property type="entry name" value="Dev_Signal_Hedgehog-like"/>
</dbReference>
<dbReference type="InterPro" id="IPR003586">
    <property type="entry name" value="Hint_dom_C"/>
</dbReference>
<dbReference type="PROSITE" id="PS50817">
    <property type="entry name" value="INTEIN_N_TER"/>
    <property type="match status" value="1"/>
</dbReference>
<proteinExistence type="predicted"/>
<dbReference type="Pfam" id="PF01079">
    <property type="entry name" value="Hint"/>
    <property type="match status" value="1"/>
</dbReference>
<keyword evidence="1" id="KW-0217">Developmental protein</keyword>
<dbReference type="SUPFAM" id="SSF51294">
    <property type="entry name" value="Hedgehog/intein (Hint) domain"/>
    <property type="match status" value="1"/>
</dbReference>
<keyword evidence="4" id="KW-1185">Reference proteome</keyword>
<dbReference type="SMART" id="SM00305">
    <property type="entry name" value="HintC"/>
    <property type="match status" value="1"/>
</dbReference>
<dbReference type="SUPFAM" id="SSF53335">
    <property type="entry name" value="S-adenosyl-L-methionine-dependent methyltransferases"/>
    <property type="match status" value="1"/>
</dbReference>
<dbReference type="InterPro" id="IPR029063">
    <property type="entry name" value="SAM-dependent_MTases_sf"/>
</dbReference>
<dbReference type="WBParaSite" id="ALUE_0001188601-mRNA-1">
    <property type="protein sequence ID" value="ALUE_0001188601-mRNA-1"/>
    <property type="gene ID" value="ALUE_0001188601"/>
</dbReference>
<evidence type="ECO:0000313" key="4">
    <source>
        <dbReference type="Proteomes" id="UP000036681"/>
    </source>
</evidence>
<dbReference type="Pfam" id="PF13649">
    <property type="entry name" value="Methyltransf_25"/>
    <property type="match status" value="1"/>
</dbReference>
<evidence type="ECO:0000259" key="2">
    <source>
        <dbReference type="SMART" id="SM00305"/>
    </source>
</evidence>
<dbReference type="CDD" id="cd02440">
    <property type="entry name" value="AdoMet_MTases"/>
    <property type="match status" value="1"/>
</dbReference>
<dbReference type="InterPro" id="IPR041698">
    <property type="entry name" value="Methyltransf_25"/>
</dbReference>
<name>A0A9J2PQV0_ASCLU</name>
<dbReference type="Gene3D" id="3.40.50.150">
    <property type="entry name" value="Vaccinia Virus protein VP39"/>
    <property type="match status" value="1"/>
</dbReference>
<evidence type="ECO:0000256" key="1">
    <source>
        <dbReference type="ARBA" id="ARBA00022473"/>
    </source>
</evidence>
<dbReference type="Gene3D" id="2.170.16.10">
    <property type="entry name" value="Hedgehog/Intein (Hint) domain"/>
    <property type="match status" value="1"/>
</dbReference>
<dbReference type="GO" id="GO:0016540">
    <property type="term" value="P:protein autoprocessing"/>
    <property type="evidence" value="ECO:0007669"/>
    <property type="project" value="InterPro"/>
</dbReference>
<dbReference type="PANTHER" id="PTHR46706:SF12">
    <property type="entry name" value="PROTEIN QUA-1-RELATED"/>
    <property type="match status" value="1"/>
</dbReference>
<sequence length="473" mass="52789">VPLVSGGNDNKPPIQTIAKVATDTENAHPEISPHTSVFDDSQAIPRLTNEQLLMGAFGAQNDGGFVDQGLASRVGPPPRIVGVHQGQPGNSLAGIGFGGFFCFSGDTIVERSDGRMVRMDKLKLSDWILSVKDGKVVYTTLVKWIHRVPQQIALFVKLFLDDGSVLKLTTKHYIYRTQCTDMNNSARIENIGDEAIYAEKVNEGDCLYKLSQYMDYITKSLWSERKFQDEMTFYKSRVVKISNIMERGIYAPMTATGDIVVNGVLASCHNVVPIINEFSKWIFGANEHADSLASYFFSAFDKRLRMAAASFPVDEYSALHDEWLETRYIVIPTLRAVVSPHVHNACVLDVGCGTGFLSNMMLRWGAKSVQGIDISSRMIQICRERYAGNRSLQFTRSSIVSVNYFEEFDIALAIFVLHFNKTIAELEEALRAIYKSLKKGGKLVAFVPNGIEHLNPLTEEEGRKLGKLRRLPV</sequence>
<dbReference type="GO" id="GO:0016539">
    <property type="term" value="P:intein-mediated protein splicing"/>
    <property type="evidence" value="ECO:0007669"/>
    <property type="project" value="InterPro"/>
</dbReference>
<dbReference type="SMART" id="SM00306">
    <property type="entry name" value="HintN"/>
    <property type="match status" value="1"/>
</dbReference>
<organism evidence="4 5">
    <name type="scientific">Ascaris lumbricoides</name>
    <name type="common">Giant roundworm</name>
    <dbReference type="NCBI Taxonomy" id="6252"/>
    <lineage>
        <taxon>Eukaryota</taxon>
        <taxon>Metazoa</taxon>
        <taxon>Ecdysozoa</taxon>
        <taxon>Nematoda</taxon>
        <taxon>Chromadorea</taxon>
        <taxon>Rhabditida</taxon>
        <taxon>Spirurina</taxon>
        <taxon>Ascaridomorpha</taxon>
        <taxon>Ascaridoidea</taxon>
        <taxon>Ascarididae</taxon>
        <taxon>Ascaris</taxon>
    </lineage>
</organism>
<dbReference type="PANTHER" id="PTHR46706">
    <property type="entry name" value="PROTEIN QUA-1-RELATED"/>
    <property type="match status" value="1"/>
</dbReference>
<dbReference type="InterPro" id="IPR001767">
    <property type="entry name" value="Hedgehog_Hint"/>
</dbReference>
<reference evidence="5" key="1">
    <citation type="submission" date="2023-03" db="UniProtKB">
        <authorList>
            <consortium name="WormBaseParasite"/>
        </authorList>
    </citation>
    <scope>IDENTIFICATION</scope>
</reference>
<evidence type="ECO:0000259" key="3">
    <source>
        <dbReference type="SMART" id="SM00306"/>
    </source>
</evidence>
<feature type="domain" description="Hint" evidence="2">
    <location>
        <begin position="230"/>
        <end position="274"/>
    </location>
</feature>
<dbReference type="CDD" id="cd00081">
    <property type="entry name" value="Hint"/>
    <property type="match status" value="1"/>
</dbReference>
<accession>A0A9J2PQV0</accession>
<dbReference type="InterPro" id="IPR006141">
    <property type="entry name" value="Intein_N"/>
</dbReference>
<dbReference type="Proteomes" id="UP000036681">
    <property type="component" value="Unplaced"/>
</dbReference>
<dbReference type="InterPro" id="IPR036844">
    <property type="entry name" value="Hint_dom_sf"/>
</dbReference>
<dbReference type="AlphaFoldDB" id="A0A9J2PQV0"/>